<feature type="non-terminal residue" evidence="1">
    <location>
        <position position="1"/>
    </location>
</feature>
<reference evidence="1" key="1">
    <citation type="submission" date="2018-05" db="EMBL/GenBank/DDBJ databases">
        <authorList>
            <person name="Lanie J.A."/>
            <person name="Ng W.-L."/>
            <person name="Kazmierczak K.M."/>
            <person name="Andrzejewski T.M."/>
            <person name="Davidsen T.M."/>
            <person name="Wayne K.J."/>
            <person name="Tettelin H."/>
            <person name="Glass J.I."/>
            <person name="Rusch D."/>
            <person name="Podicherti R."/>
            <person name="Tsui H.-C.T."/>
            <person name="Winkler M.E."/>
        </authorList>
    </citation>
    <scope>NUCLEOTIDE SEQUENCE</scope>
</reference>
<sequence length="67" mass="6847">VSTTVADRVTVAGWVGSTNLGDELLFRLLRDLLADRGIAVGTPSVDPAGTAAVHDVEAFGHLSSSAL</sequence>
<accession>A0A383F2S7</accession>
<gene>
    <name evidence="1" type="ORF">METZ01_LOCUS516291</name>
</gene>
<dbReference type="AlphaFoldDB" id="A0A383F2S7"/>
<protein>
    <recommendedName>
        <fullName evidence="2">Polysaccharide pyruvyl transferase domain-containing protein</fullName>
    </recommendedName>
</protein>
<evidence type="ECO:0008006" key="2">
    <source>
        <dbReference type="Google" id="ProtNLM"/>
    </source>
</evidence>
<feature type="non-terminal residue" evidence="1">
    <location>
        <position position="67"/>
    </location>
</feature>
<dbReference type="EMBL" id="UINC01231058">
    <property type="protein sequence ID" value="SVE63437.1"/>
    <property type="molecule type" value="Genomic_DNA"/>
</dbReference>
<proteinExistence type="predicted"/>
<evidence type="ECO:0000313" key="1">
    <source>
        <dbReference type="EMBL" id="SVE63437.1"/>
    </source>
</evidence>
<organism evidence="1">
    <name type="scientific">marine metagenome</name>
    <dbReference type="NCBI Taxonomy" id="408172"/>
    <lineage>
        <taxon>unclassified sequences</taxon>
        <taxon>metagenomes</taxon>
        <taxon>ecological metagenomes</taxon>
    </lineage>
</organism>
<name>A0A383F2S7_9ZZZZ</name>